<proteinExistence type="predicted"/>
<dbReference type="EMBL" id="JAOCCL010000065">
    <property type="protein sequence ID" value="MDH0827894.1"/>
    <property type="molecule type" value="Genomic_DNA"/>
</dbReference>
<dbReference type="NCBIfam" id="TIGR01641">
    <property type="entry name" value="phageSPP1_gp7"/>
    <property type="match status" value="1"/>
</dbReference>
<name>A0AA42MDE8_ACIJO</name>
<evidence type="ECO:0000259" key="1">
    <source>
        <dbReference type="Pfam" id="PF04233"/>
    </source>
</evidence>
<reference evidence="2" key="1">
    <citation type="submission" date="2022-09" db="EMBL/GenBank/DDBJ databases">
        <title>Intensive care unit water sources are persistently colonized with multi-drug resistant bacteria and are the site of extensive horizontal gene transfer of antibiotic resistance genes.</title>
        <authorList>
            <person name="Diorio-Toth L."/>
        </authorList>
    </citation>
    <scope>NUCLEOTIDE SEQUENCE</scope>
    <source>
        <strain evidence="2">GD03885</strain>
    </source>
</reference>
<comment type="caution">
    <text evidence="2">The sequence shown here is derived from an EMBL/GenBank/DDBJ whole genome shotgun (WGS) entry which is preliminary data.</text>
</comment>
<dbReference type="AlphaFoldDB" id="A0AA42MDE8"/>
<evidence type="ECO:0000313" key="2">
    <source>
        <dbReference type="EMBL" id="MDH0827894.1"/>
    </source>
</evidence>
<feature type="domain" description="Phage head morphogenesis" evidence="1">
    <location>
        <begin position="164"/>
        <end position="270"/>
    </location>
</feature>
<organism evidence="2 3">
    <name type="scientific">Acinetobacter johnsonii</name>
    <dbReference type="NCBI Taxonomy" id="40214"/>
    <lineage>
        <taxon>Bacteria</taxon>
        <taxon>Pseudomonadati</taxon>
        <taxon>Pseudomonadota</taxon>
        <taxon>Gammaproteobacteria</taxon>
        <taxon>Moraxellales</taxon>
        <taxon>Moraxellaceae</taxon>
        <taxon>Acinetobacter</taxon>
    </lineage>
</organism>
<gene>
    <name evidence="2" type="ORF">N5C97_15690</name>
</gene>
<protein>
    <submittedName>
        <fullName evidence="2">Minor capsid protein</fullName>
    </submittedName>
</protein>
<accession>A0AA42MDE8</accession>
<dbReference type="Proteomes" id="UP001160116">
    <property type="component" value="Unassembled WGS sequence"/>
</dbReference>
<dbReference type="Pfam" id="PF04233">
    <property type="entry name" value="Phage_Mu_F"/>
    <property type="match status" value="1"/>
</dbReference>
<evidence type="ECO:0000313" key="3">
    <source>
        <dbReference type="Proteomes" id="UP001160116"/>
    </source>
</evidence>
<dbReference type="InterPro" id="IPR006528">
    <property type="entry name" value="Phage_head_morphogenesis_dom"/>
</dbReference>
<sequence>MKIQLISPLLTQAALKKKGRKAKAKPIIRSKKIEIEYLSQLLGITNQCHKSIIDSIIPILKQQRISDSQNIHVSDGILDIFLSAMTALRSKMNGVVDTVALDIARRVVEQNKASTDKQLALIIYNSTGIDLSSLMNSEDLAEAVAEAIAANVALIKSLPSEQLDQVEKIVLNGLQSGQRAESMVEAIKALGTKTERRAALIARDQVGKITSRLTQIRQQKMGITHYYWSCSRDERVRPLHYARHNKLFAWNNPPDDGHPGIAINCRCVAIPYIAHLFNPNAPTPEDIMELQMAA</sequence>
<dbReference type="RefSeq" id="WP_279679369.1">
    <property type="nucleotide sequence ID" value="NZ_JAOCCL010000065.1"/>
</dbReference>